<keyword evidence="3" id="KW-0963">Cytoplasm</keyword>
<dbReference type="FunFam" id="2.60.40.10:FF:000425">
    <property type="entry name" value="Myosin light chain kinase"/>
    <property type="match status" value="13"/>
</dbReference>
<feature type="region of interest" description="Disordered" evidence="8">
    <location>
        <begin position="2481"/>
        <end position="2513"/>
    </location>
</feature>
<feature type="domain" description="Ig-like" evidence="9">
    <location>
        <begin position="1909"/>
        <end position="1999"/>
    </location>
</feature>
<organism evidence="10 11">
    <name type="scientific">Biomphalaria pfeifferi</name>
    <name type="common">Bloodfluke planorb</name>
    <name type="synonym">Freshwater snail</name>
    <dbReference type="NCBI Taxonomy" id="112525"/>
    <lineage>
        <taxon>Eukaryota</taxon>
        <taxon>Metazoa</taxon>
        <taxon>Spiralia</taxon>
        <taxon>Lophotrochozoa</taxon>
        <taxon>Mollusca</taxon>
        <taxon>Gastropoda</taxon>
        <taxon>Heterobranchia</taxon>
        <taxon>Euthyneura</taxon>
        <taxon>Panpulmonata</taxon>
        <taxon>Hygrophila</taxon>
        <taxon>Lymnaeoidea</taxon>
        <taxon>Planorbidae</taxon>
        <taxon>Biomphalaria</taxon>
    </lineage>
</organism>
<evidence type="ECO:0000256" key="8">
    <source>
        <dbReference type="SAM" id="MobiDB-lite"/>
    </source>
</evidence>
<reference evidence="10" key="1">
    <citation type="journal article" date="2023" name="PLoS Negl. Trop. Dis.">
        <title>A genome sequence for Biomphalaria pfeifferi, the major vector snail for the human-infecting parasite Schistosoma mansoni.</title>
        <authorList>
            <person name="Bu L."/>
            <person name="Lu L."/>
            <person name="Laidemitt M.R."/>
            <person name="Zhang S.M."/>
            <person name="Mutuku M."/>
            <person name="Mkoji G."/>
            <person name="Steinauer M."/>
            <person name="Loker E.S."/>
        </authorList>
    </citation>
    <scope>NUCLEOTIDE SEQUENCE</scope>
    <source>
        <strain evidence="10">KasaAsao</strain>
    </source>
</reference>
<dbReference type="SMART" id="SM00408">
    <property type="entry name" value="IGc2"/>
    <property type="match status" value="21"/>
</dbReference>
<dbReference type="GO" id="GO:0031672">
    <property type="term" value="C:A band"/>
    <property type="evidence" value="ECO:0007669"/>
    <property type="project" value="UniProtKB-ARBA"/>
</dbReference>
<gene>
    <name evidence="10" type="ORF">Bpfe_003425</name>
</gene>
<dbReference type="InterPro" id="IPR007110">
    <property type="entry name" value="Ig-like_dom"/>
</dbReference>
<dbReference type="GO" id="GO:0060298">
    <property type="term" value="P:positive regulation of sarcomere organization"/>
    <property type="evidence" value="ECO:0007669"/>
    <property type="project" value="UniProtKB-ARBA"/>
</dbReference>
<dbReference type="InterPro" id="IPR003599">
    <property type="entry name" value="Ig_sub"/>
</dbReference>
<feature type="domain" description="Ig-like" evidence="9">
    <location>
        <begin position="3699"/>
        <end position="3788"/>
    </location>
</feature>
<feature type="non-terminal residue" evidence="10">
    <location>
        <position position="3790"/>
    </location>
</feature>
<dbReference type="InterPro" id="IPR013098">
    <property type="entry name" value="Ig_I-set"/>
</dbReference>
<dbReference type="SUPFAM" id="SSF46966">
    <property type="entry name" value="Spectrin repeat"/>
    <property type="match status" value="1"/>
</dbReference>
<proteinExistence type="inferred from homology"/>
<feature type="domain" description="Ig-like" evidence="9">
    <location>
        <begin position="1618"/>
        <end position="1701"/>
    </location>
</feature>
<evidence type="ECO:0000256" key="3">
    <source>
        <dbReference type="ARBA" id="ARBA00022490"/>
    </source>
</evidence>
<dbReference type="SMART" id="SM00409">
    <property type="entry name" value="IG"/>
    <property type="match status" value="22"/>
</dbReference>
<evidence type="ECO:0000256" key="2">
    <source>
        <dbReference type="ARBA" id="ARBA00006692"/>
    </source>
</evidence>
<feature type="domain" description="Ig-like" evidence="9">
    <location>
        <begin position="708"/>
        <end position="797"/>
    </location>
</feature>
<dbReference type="PANTHER" id="PTHR47633:SF4">
    <property type="entry name" value="MYOPALLADIN ISOFORM X1"/>
    <property type="match status" value="1"/>
</dbReference>
<feature type="region of interest" description="Disordered" evidence="8">
    <location>
        <begin position="1409"/>
        <end position="1451"/>
    </location>
</feature>
<comment type="subcellular location">
    <subcellularLocation>
        <location evidence="1">Cytoplasm</location>
        <location evidence="1">Myofibril</location>
    </subcellularLocation>
</comment>
<evidence type="ECO:0000256" key="6">
    <source>
        <dbReference type="ARBA" id="ARBA00023157"/>
    </source>
</evidence>
<dbReference type="FunFam" id="2.60.40.10:FF:000080">
    <property type="entry name" value="Myosin light chain kinase, smooth muscle"/>
    <property type="match status" value="1"/>
</dbReference>
<keyword evidence="6" id="KW-1015">Disulfide bond</keyword>
<dbReference type="Proteomes" id="UP001233172">
    <property type="component" value="Unassembled WGS sequence"/>
</dbReference>
<reference evidence="10" key="2">
    <citation type="submission" date="2023-04" db="EMBL/GenBank/DDBJ databases">
        <authorList>
            <person name="Bu L."/>
            <person name="Lu L."/>
            <person name="Laidemitt M.R."/>
            <person name="Zhang S.M."/>
            <person name="Mutuku M."/>
            <person name="Mkoji G."/>
            <person name="Steinauer M."/>
            <person name="Loker E.S."/>
        </authorList>
    </citation>
    <scope>NUCLEOTIDE SEQUENCE</scope>
    <source>
        <strain evidence="10">KasaAsao</strain>
        <tissue evidence="10">Whole Snail</tissue>
    </source>
</reference>
<dbReference type="InterPro" id="IPR018159">
    <property type="entry name" value="Spectrin/alpha-actinin"/>
</dbReference>
<feature type="domain" description="Ig-like" evidence="9">
    <location>
        <begin position="2100"/>
        <end position="2189"/>
    </location>
</feature>
<feature type="compositionally biased region" description="Pro residues" evidence="8">
    <location>
        <begin position="2485"/>
        <end position="2504"/>
    </location>
</feature>
<feature type="domain" description="Ig-like" evidence="9">
    <location>
        <begin position="1128"/>
        <end position="1216"/>
    </location>
</feature>
<feature type="domain" description="Ig-like" evidence="9">
    <location>
        <begin position="3227"/>
        <end position="3315"/>
    </location>
</feature>
<dbReference type="SUPFAM" id="SSF48726">
    <property type="entry name" value="Immunoglobulin"/>
    <property type="match status" value="22"/>
</dbReference>
<evidence type="ECO:0000256" key="1">
    <source>
        <dbReference type="ARBA" id="ARBA00004657"/>
    </source>
</evidence>
<dbReference type="PROSITE" id="PS50835">
    <property type="entry name" value="IG_LIKE"/>
    <property type="match status" value="21"/>
</dbReference>
<dbReference type="InterPro" id="IPR013783">
    <property type="entry name" value="Ig-like_fold"/>
</dbReference>
<evidence type="ECO:0000256" key="7">
    <source>
        <dbReference type="ARBA" id="ARBA00023319"/>
    </source>
</evidence>
<protein>
    <submittedName>
        <fullName evidence="10">Titin</fullName>
    </submittedName>
</protein>
<dbReference type="CDD" id="cd00176">
    <property type="entry name" value="SPEC"/>
    <property type="match status" value="2"/>
</dbReference>
<feature type="domain" description="Ig-like" evidence="9">
    <location>
        <begin position="2335"/>
        <end position="2422"/>
    </location>
</feature>
<evidence type="ECO:0000313" key="11">
    <source>
        <dbReference type="Proteomes" id="UP001233172"/>
    </source>
</evidence>
<dbReference type="FunFam" id="2.60.40.10:FF:000119">
    <property type="entry name" value="Sallimus, isoform P"/>
    <property type="match status" value="1"/>
</dbReference>
<feature type="domain" description="Ig-like" evidence="9">
    <location>
        <begin position="3339"/>
        <end position="3424"/>
    </location>
</feature>
<dbReference type="Gene3D" id="1.20.58.60">
    <property type="match status" value="1"/>
</dbReference>
<evidence type="ECO:0000256" key="5">
    <source>
        <dbReference type="ARBA" id="ARBA00023054"/>
    </source>
</evidence>
<feature type="region of interest" description="Disordered" evidence="8">
    <location>
        <begin position="1856"/>
        <end position="1908"/>
    </location>
</feature>
<accession>A0AAD8C7D0</accession>
<comment type="caution">
    <text evidence="10">The sequence shown here is derived from an EMBL/GenBank/DDBJ whole genome shotgun (WGS) entry which is preliminary data.</text>
</comment>
<feature type="domain" description="Ig-like" evidence="9">
    <location>
        <begin position="3448"/>
        <end position="3537"/>
    </location>
</feature>
<feature type="domain" description="Ig-like" evidence="9">
    <location>
        <begin position="1772"/>
        <end position="1860"/>
    </location>
</feature>
<dbReference type="Gene3D" id="2.60.40.10">
    <property type="entry name" value="Immunoglobulins"/>
    <property type="match status" value="22"/>
</dbReference>
<feature type="domain" description="Ig-like" evidence="9">
    <location>
        <begin position="929"/>
        <end position="1016"/>
    </location>
</feature>
<feature type="compositionally biased region" description="Pro residues" evidence="8">
    <location>
        <begin position="1412"/>
        <end position="1427"/>
    </location>
</feature>
<dbReference type="FunFam" id="2.60.40.10:FF:000697">
    <property type="entry name" value="titin isoform X1"/>
    <property type="match status" value="1"/>
</dbReference>
<dbReference type="EMBL" id="JASAOG010000008">
    <property type="protein sequence ID" value="KAK0067327.1"/>
    <property type="molecule type" value="Genomic_DNA"/>
</dbReference>
<feature type="domain" description="Ig-like" evidence="9">
    <location>
        <begin position="597"/>
        <end position="687"/>
    </location>
</feature>
<keyword evidence="11" id="KW-1185">Reference proteome</keyword>
<feature type="domain" description="Ig-like" evidence="9">
    <location>
        <begin position="404"/>
        <end position="491"/>
    </location>
</feature>
<dbReference type="SMART" id="SM00150">
    <property type="entry name" value="SPEC"/>
    <property type="match status" value="2"/>
</dbReference>
<dbReference type="GO" id="GO:0031674">
    <property type="term" value="C:I band"/>
    <property type="evidence" value="ECO:0007669"/>
    <property type="project" value="UniProtKB-ARBA"/>
</dbReference>
<keyword evidence="4" id="KW-0677">Repeat</keyword>
<dbReference type="InterPro" id="IPR003598">
    <property type="entry name" value="Ig_sub2"/>
</dbReference>
<feature type="domain" description="Ig-like" evidence="9">
    <location>
        <begin position="1224"/>
        <end position="1312"/>
    </location>
</feature>
<dbReference type="FunFam" id="2.60.40.10:FF:000345">
    <property type="entry name" value="Muscle M-line assembly protein unc-89"/>
    <property type="match status" value="1"/>
</dbReference>
<feature type="region of interest" description="Disordered" evidence="8">
    <location>
        <begin position="2684"/>
        <end position="2710"/>
    </location>
</feature>
<sequence length="3790" mass="427435">EAQAKIEEHIKTAELLGLKGDTKGQKDQIIKELIKVHQRFQARINEYQLLLKMTIEFYKHIGQLDEMIEKTEKEYLHSNLPSDLNQAESMLEQHKRKKTEVSHLINYTAEEGDRIVRRVRQQDASAAASDDIRHVLDVTADTRRRWDESWEEQERRLRQNLQICQFNFDLRQIHSEIDQLHQHLQSRRGNYGTSLPNAQMTSQAFKEFEKTVEVIEDKIDNFISTAELMVQDEHYDSDNIRREADVLRNKWSSFHAGVKDYRNQLDSSILYFTLIEECEQWMREGSQLLIETGHQAPQCRTSQQADNLIKNLEKFVEKGKNKQEERLQKISELAVKLYGDQGPTKVRPLVIQYQDMMQSFEQADNELSNLKDNLEGKSPVSVEEFMPRDVSARVAAPQPKVRPPKILQHLKNSDVMEGEKFTFECKVDSDQVPDVRWYKDNLPLTSPDYETRFMNGTATLTIEETFSEDTARYTCRFTNDAGMAESSAYLTVKETHQQIMPPEFTKNLKSVDLPEGSPHCLECHVVGIPSPTVSWYMDDINIDNSPEFVITKINGTCTLKIRQAQRHHSARYTCRALNPGGEASSSARLTVIPTQVPTIQQPLQDVSSFEGKPIHLEIRFMGAPPPEVIWFRGSNRIVPTNNYKITVSTNFSSLDIREAYTEDSGSYTVIVRNIAGEATSVCQVVIEPFLSSPGEASQASAEMEARQPQFVQKLPPTKEVPEGTKVRLDCVLVGHPEPEVIWLKNDKPVKESPDITLLFEGDRCTLIIREALPNDSGYFKCAAKNPLGIAETSCKLHVEPVSEMSDVSISEVSAPQFTQPLRDQQVKSGQRVCLQCRVSGHPMPTVTWYRDNHSLESSPDFQITAFADVHSLTIPEVFDEDSGSYTVKAVNRAGEVCCAAKLTVLPAPEEERMERKKISRHEQVPQAPPEFTKLFQDVNAKPGDTVTFECTVTGVPKPKVSWQFNGEPLVSQDYITSMEGNTYRLTIPEVFDEDAGRFSVSAENPSGKATCSALLSVAPPLPLVPAPSVSRSSRPVSMDMFDGGYPSWSESEVTQTVTKTEKRVSRTFMSEDRYMSSGGESHHSTTYTTEVRPKKAMTATERYATTITTDIPPKFQPVDLTIVVPVPPNFLQPLKSLQATERTKVTFEGVVTGKPEPVIRWYREGRQLSEQADFEISYRNGRVALTIPEVFTEDSGQFTCTAENQAGKATSTAELVVRAILVPPAFTEKLKTTYAQEGEPIRLVVRATGEPEPVVSWYRDGNRLVSSPDFQITQEGDIHSLYIPEVFYEDTGKFSVKAENHAGEAICSAHLYVQPIPEKPQPLAIRAPERKPVYEHVTPVKSPASRSPRPVTDEQPIAKIPKLQRPSDFVPVPTAPRVEERYRHEFDMQIEHELPPFEARIKLFGEDELQPQPQPPVQAPPMPPSPKPKPKQMLEKPITATKKTPSEERPFVAEKKKPTFYKPLEDVSVKEGDRLVMEIIVEGNPEPIVKWYRESIEIKNSPDYQVLQKNNRYILIIAEVFPEDSGRYEAVAINAEGMNRTEAFVLVEGAPAPPLPKEPPPPVPVYKDEIELQVDRKPVEHPTFEERVDIFKKAPPPPPALKPVRRIPQPELAPRTEPVFTKPLFSIEAQQGDGVIFEVRVEGNPEPIIKWYREDVEIVSSPDFELSRSDKMYRLQIIETFPEDAGKFSCVATNAQGTAVTEAYLYVQPSPGSPVQSPVAEEKFREELEMQIDGQPDLPAFEKRVALFGAPPQPMPPDMAPRRPFVTNKEKPNFVQPLKDIFAKQGDSVTLEVTVEAHPEPIIKWYRENIEIYSSPDYQLSRNNKTYRLTISQVFPEDAGVFKVIATNAEGSVTSEASLAVQSGPPSPEEKVPPAPPMFAPPPPPSPKQETVSPVSTAPRFTPPAHIPPSFVQRLPDVRMVEGTNIKLECRVLGKPFPQVIFTKAGNPVLDGPRHKITVDQSTGRCTLLITKAHPDDEGEYTCTAMNQAGEVSLSALVTHEGPRIQDTMEVEEEESISPLQKFLLEEQSKKRFTPTPERRTSKSLERSVEPEFVVSSFERRLMEEIEYREGKIKMYSETETEYDTDQPEEKVSGSHAQAPQFFQPLKDFRLMEGSDVTFVCKVTGRPRPKIAWYKDGKRIKRSTRYEIKYTQDGYCTLRIHSGLSTDTGHYTVLAVNSVGKTTCSGQLYIDAIGNIDATSFVSPETLHRILRRDSVRGSRRGSEDRGGVFETVSKPEFKKVPENLEVREGNPVRFDTLVLGRPNPELFWYRKGVEVHNDDNHKIVINEDGVNSLLIVSASRMDAGTYTCVAKNRGGEDTFTVDLKILEKEQMQPPRFISRMQNYTVGEGQSVTLSCMATGVPTPMMSWQKDGRMLGDLDYRIETDHGQTTLYIESAEPGDSAWYQCSAVNVAGTATTRAKLVVQPDLTKGKKIPVAEASPRRVLFPHYEIQSEGPVQQISYVTEHDSATLRLIKEEQLKREEPVVPKPAPPVATKPFIPKPVPMAPATTPETSTPLLTEEEDEYQRKSVLDAKKLFSKPDELPRPAPARPHKPITILFRAKERSPSYDIQKTGPVQLISYASDNERGYLRLIDEQDLKRKLPTDEAQPSFISETQKEIEPKFKPVTAIIKVPPPVAPKPERVLSSATPVATAPKPELTPFEATIPLVPKQKEYSEPQKLIPLVPQKPITPAPAPRQRVRKAPSPPEPKPIILRQELPPEWAPESIDVPAAAKAVEEREYQDSAIREYIRREGEAPPPEDLYDREIQRPAKFKTLIKDLNLKENDAAHFECKLLPLGDPTMKVEWFKDGEPLHHGTRFMPAYDFGFVTLDILWVYPEDSGVYECRATNDYGQTSTSATVTVRALRSIIMDTQLPGEGAVRLQEMEEYWRSHMNVEEKVIEEPQIKTPPSIDLKPEPVETGEGEPAKFLVKVSGYPRPRVNWWINGSLIVGSTRFKLTYDGMMHHMEIPRCREYDAGQIRVVAKNSEGEEECSTTLIVLPKEDWRAKLKQAPKGELEIELERRKKIELRTVELDKALKKPKATEFELRQLEKATESKIRVQRDTEVVMAEQQYISIHTQLRHKEGAVASEPVFIERARIVPVDLTQATPREDKQVVEQQITLQRGEPPVFTKPLRPLRIPEGSSANLEVHFKGIPPPVITWYRDSFEIQPSRDFQISTTETTSTLHIPEIFAEDAGLFTVKAYNKFGMVQCKAKLTVEEGVEREKEVPPEFQSLTRDTKVTLGEPVTFDCQITGTPVPDVHWTKEGHPLPPSHRWKFIKEDNNYTLVIYEAQPLDAGVYACVAINTVGKATCTARLTVEKPEKPAEPTAEQPPLDTSVEPPYVVEEPRMVDVEEGEAVHFKCIIRGKPHPVVTWYRNNQLVKPSKYFRMGSTLEGEHTLSIMEAFPEDTGTYKCVARNKAGEVTVVTYLKVHGTESETDQVFTESLAQPPSFVRPITNMMVTENTPAKFEAVFSGVPAPEITWIRNGIQTLHNSREYKIETVDRLTVLTIYKAQPEDTGVITCRAKNQAGTTECSAELYVQQPEEPRAPYAELELLLEEQPELKQPEESLPVTSLEFTVSEFTSSEIDTAETLIDKYFDIPETEEVSKSPEILAQEVTQIIPVEISQEEEKPSKDTSAEFDVKAEAPEISTSVDAFETLISQIEEAVTEDRISVTDETAEQTIFTTTEDTFDIVEKVGNKPTFVKELESIEATEGQPVRFEVVVHGEPTPEVTWFLDGEIIRDSQVYKIETGPDGLCSLFLPESFPEDEGEYECQATNVYGTVSTKADLYIQ</sequence>
<dbReference type="FunFam" id="2.60.40.10:FF:000107">
    <property type="entry name" value="Myosin, light chain kinase a"/>
    <property type="match status" value="2"/>
</dbReference>
<keyword evidence="5" id="KW-0175">Coiled coil</keyword>
<feature type="domain" description="Ig-like" evidence="9">
    <location>
        <begin position="3125"/>
        <end position="3214"/>
    </location>
</feature>
<dbReference type="InterPro" id="IPR002017">
    <property type="entry name" value="Spectrin_repeat"/>
</dbReference>
<evidence type="ECO:0000256" key="4">
    <source>
        <dbReference type="ARBA" id="ARBA00022737"/>
    </source>
</evidence>
<dbReference type="FunFam" id="2.60.40.10:FF:000714">
    <property type="entry name" value="Titin novex-3"/>
    <property type="match status" value="1"/>
</dbReference>
<feature type="compositionally biased region" description="Pro residues" evidence="8">
    <location>
        <begin position="1873"/>
        <end position="1887"/>
    </location>
</feature>
<name>A0AAD8C7D0_BIOPF</name>
<dbReference type="Pfam" id="PF07679">
    <property type="entry name" value="I-set"/>
    <property type="match status" value="22"/>
</dbReference>
<feature type="domain" description="Ig-like" evidence="9">
    <location>
        <begin position="1458"/>
        <end position="1546"/>
    </location>
</feature>
<feature type="domain" description="Ig-like" evidence="9">
    <location>
        <begin position="2236"/>
        <end position="2323"/>
    </location>
</feature>
<dbReference type="InterPro" id="IPR036179">
    <property type="entry name" value="Ig-like_dom_sf"/>
</dbReference>
<feature type="domain" description="Ig-like" evidence="9">
    <location>
        <begin position="502"/>
        <end position="590"/>
    </location>
</feature>
<comment type="similarity">
    <text evidence="2">Belongs to the protein kinase superfamily. CAMK Ser/Thr protein kinase family.</text>
</comment>
<keyword evidence="7" id="KW-0393">Immunoglobulin domain</keyword>
<feature type="non-terminal residue" evidence="10">
    <location>
        <position position="1"/>
    </location>
</feature>
<evidence type="ECO:0000313" key="10">
    <source>
        <dbReference type="EMBL" id="KAK0067327.1"/>
    </source>
</evidence>
<dbReference type="FunFam" id="2.60.40.10:FF:000032">
    <property type="entry name" value="palladin isoform X1"/>
    <property type="match status" value="2"/>
</dbReference>
<evidence type="ECO:0000259" key="9">
    <source>
        <dbReference type="PROSITE" id="PS50835"/>
    </source>
</evidence>
<dbReference type="GO" id="GO:0045989">
    <property type="term" value="P:positive regulation of striated muscle contraction"/>
    <property type="evidence" value="ECO:0007669"/>
    <property type="project" value="UniProtKB-ARBA"/>
</dbReference>
<feature type="domain" description="Ig-like" evidence="9">
    <location>
        <begin position="2768"/>
        <end position="2859"/>
    </location>
</feature>
<feature type="domain" description="Ig-like" evidence="9">
    <location>
        <begin position="815"/>
        <end position="903"/>
    </location>
</feature>
<dbReference type="PANTHER" id="PTHR47633">
    <property type="entry name" value="IMMUNOGLOBULIN"/>
    <property type="match status" value="1"/>
</dbReference>
<dbReference type="Pfam" id="PF00435">
    <property type="entry name" value="Spectrin"/>
    <property type="match status" value="1"/>
</dbReference>